<organism evidence="2">
    <name type="scientific">mine drainage metagenome</name>
    <dbReference type="NCBI Taxonomy" id="410659"/>
    <lineage>
        <taxon>unclassified sequences</taxon>
        <taxon>metagenomes</taxon>
        <taxon>ecological metagenomes</taxon>
    </lineage>
</organism>
<dbReference type="PANTHER" id="PTHR43745:SF2">
    <property type="entry name" value="NITROREDUCTASE MJ1384-RELATED"/>
    <property type="match status" value="1"/>
</dbReference>
<dbReference type="SUPFAM" id="SSF55469">
    <property type="entry name" value="FMN-dependent nitroreductase-like"/>
    <property type="match status" value="1"/>
</dbReference>
<sequence>MLDPVPRALPARYQPFVWPPGVRLRLAPRNETLELDLVALLEQRQTRRDFKKPVEDAKLGEFFWLACRNRSSHPSPFGPDQESRVHPSAGAMHPIHVFVSRDAGPWMRYDPVEHALIELPGSTDSATAGRNAANRIFNLNQGVLLGLVAEPGKTAAKYENHETLVWRDAGVLLGYMSLVAEALRLDFCPLGITGQTHLTDYLPEASQLQAAGLAALGEA</sequence>
<reference evidence="2" key="1">
    <citation type="submission" date="2009-10" db="EMBL/GenBank/DDBJ databases">
        <title>Diversity of trophic interactions inside an arsenic-rich microbial ecosystem.</title>
        <authorList>
            <person name="Bertin P.N."/>
            <person name="Heinrich-Salmeron A."/>
            <person name="Pelletier E."/>
            <person name="Goulhen-Chollet F."/>
            <person name="Arsene-Ploetze F."/>
            <person name="Gallien S."/>
            <person name="Calteau A."/>
            <person name="Vallenet D."/>
            <person name="Casiot C."/>
            <person name="Chane-Woon-Ming B."/>
            <person name="Giloteaux L."/>
            <person name="Barakat M."/>
            <person name="Bonnefoy V."/>
            <person name="Bruneel O."/>
            <person name="Chandler M."/>
            <person name="Cleiss J."/>
            <person name="Duran R."/>
            <person name="Elbaz-Poulichet F."/>
            <person name="Fonknechten N."/>
            <person name="Lauga B."/>
            <person name="Mornico D."/>
            <person name="Ortet P."/>
            <person name="Schaeffer C."/>
            <person name="Siguier P."/>
            <person name="Alexander Thil Smith A."/>
            <person name="Van Dorsselaer A."/>
            <person name="Weissenbach J."/>
            <person name="Medigue C."/>
            <person name="Le Paslier D."/>
        </authorList>
    </citation>
    <scope>NUCLEOTIDE SEQUENCE</scope>
</reference>
<evidence type="ECO:0000313" key="2">
    <source>
        <dbReference type="EMBL" id="CBI11622.1"/>
    </source>
</evidence>
<comment type="caution">
    <text evidence="2">The sequence shown here is derived from an EMBL/GenBank/DDBJ whole genome shotgun (WGS) entry which is preliminary data.</text>
</comment>
<proteinExistence type="predicted"/>
<dbReference type="PANTHER" id="PTHR43745">
    <property type="entry name" value="NITROREDUCTASE MJ1384-RELATED"/>
    <property type="match status" value="1"/>
</dbReference>
<accession>E6QWJ9</accession>
<name>E6QWJ9_9ZZZZ</name>
<dbReference type="GO" id="GO:0016491">
    <property type="term" value="F:oxidoreductase activity"/>
    <property type="evidence" value="ECO:0007669"/>
    <property type="project" value="InterPro"/>
</dbReference>
<dbReference type="AlphaFoldDB" id="E6QWJ9"/>
<gene>
    <name evidence="2" type="ORF">CARN7_2459</name>
</gene>
<feature type="domain" description="Nitroreductase" evidence="1">
    <location>
        <begin position="42"/>
        <end position="197"/>
    </location>
</feature>
<evidence type="ECO:0000259" key="1">
    <source>
        <dbReference type="Pfam" id="PF00881"/>
    </source>
</evidence>
<dbReference type="Gene3D" id="3.40.109.10">
    <property type="entry name" value="NADH Oxidase"/>
    <property type="match status" value="1"/>
</dbReference>
<dbReference type="Pfam" id="PF00881">
    <property type="entry name" value="Nitroreductase"/>
    <property type="match status" value="1"/>
</dbReference>
<dbReference type="EMBL" id="CABR01000155">
    <property type="protein sequence ID" value="CBI11622.1"/>
    <property type="molecule type" value="Genomic_DNA"/>
</dbReference>
<dbReference type="InterPro" id="IPR000415">
    <property type="entry name" value="Nitroreductase-like"/>
</dbReference>
<dbReference type="InterPro" id="IPR052544">
    <property type="entry name" value="Bacteriocin_Proc_Enz"/>
</dbReference>
<protein>
    <recommendedName>
        <fullName evidence="1">Nitroreductase domain-containing protein</fullName>
    </recommendedName>
</protein>
<dbReference type="InterPro" id="IPR029479">
    <property type="entry name" value="Nitroreductase"/>
</dbReference>